<comment type="caution">
    <text evidence="3">The sequence shown here is derived from an EMBL/GenBank/DDBJ whole genome shotgun (WGS) entry which is preliminary data.</text>
</comment>
<gene>
    <name evidence="3" type="ORF">GCM10022236_10700</name>
</gene>
<dbReference type="Proteomes" id="UP001501490">
    <property type="component" value="Unassembled WGS sequence"/>
</dbReference>
<dbReference type="InterPro" id="IPR000408">
    <property type="entry name" value="Reg_chr_condens"/>
</dbReference>
<dbReference type="EMBL" id="BAABAB010000007">
    <property type="protein sequence ID" value="GAA3610866.1"/>
    <property type="molecule type" value="Genomic_DNA"/>
</dbReference>
<organism evidence="3 4">
    <name type="scientific">Microlunatus ginsengisoli</name>
    <dbReference type="NCBI Taxonomy" id="363863"/>
    <lineage>
        <taxon>Bacteria</taxon>
        <taxon>Bacillati</taxon>
        <taxon>Actinomycetota</taxon>
        <taxon>Actinomycetes</taxon>
        <taxon>Propionibacteriales</taxon>
        <taxon>Propionibacteriaceae</taxon>
        <taxon>Microlunatus</taxon>
    </lineage>
</organism>
<dbReference type="PROSITE" id="PS00626">
    <property type="entry name" value="RCC1_2"/>
    <property type="match status" value="2"/>
</dbReference>
<dbReference type="SUPFAM" id="SSF50985">
    <property type="entry name" value="RCC1/BLIP-II"/>
    <property type="match status" value="1"/>
</dbReference>
<evidence type="ECO:0000313" key="3">
    <source>
        <dbReference type="EMBL" id="GAA3610866.1"/>
    </source>
</evidence>
<dbReference type="RefSeq" id="WP_344802126.1">
    <property type="nucleotide sequence ID" value="NZ_BAABAB010000007.1"/>
</dbReference>
<dbReference type="PANTHER" id="PTHR45982:SF1">
    <property type="entry name" value="REGULATOR OF CHROMOSOME CONDENSATION"/>
    <property type="match status" value="1"/>
</dbReference>
<keyword evidence="2" id="KW-0732">Signal</keyword>
<dbReference type="Pfam" id="PF13540">
    <property type="entry name" value="RCC1_2"/>
    <property type="match status" value="3"/>
</dbReference>
<dbReference type="InterPro" id="IPR009091">
    <property type="entry name" value="RCC1/BLIP-II"/>
</dbReference>
<feature type="chain" id="PRO_5046143411" description="Alpha-tubulin suppressor" evidence="2">
    <location>
        <begin position="32"/>
        <end position="492"/>
    </location>
</feature>
<dbReference type="PROSITE" id="PS50012">
    <property type="entry name" value="RCC1_3"/>
    <property type="match status" value="2"/>
</dbReference>
<feature type="compositionally biased region" description="Polar residues" evidence="1">
    <location>
        <begin position="455"/>
        <end position="466"/>
    </location>
</feature>
<evidence type="ECO:0000256" key="1">
    <source>
        <dbReference type="SAM" id="MobiDB-lite"/>
    </source>
</evidence>
<evidence type="ECO:0000256" key="2">
    <source>
        <dbReference type="SAM" id="SignalP"/>
    </source>
</evidence>
<protein>
    <recommendedName>
        <fullName evidence="5">Alpha-tubulin suppressor</fullName>
    </recommendedName>
</protein>
<dbReference type="Gene3D" id="2.130.10.30">
    <property type="entry name" value="Regulator of chromosome condensation 1/beta-lactamase-inhibitor protein II"/>
    <property type="match status" value="2"/>
</dbReference>
<feature type="signal peptide" evidence="2">
    <location>
        <begin position="1"/>
        <end position="31"/>
    </location>
</feature>
<keyword evidence="4" id="KW-1185">Reference proteome</keyword>
<feature type="region of interest" description="Disordered" evidence="1">
    <location>
        <begin position="447"/>
        <end position="471"/>
    </location>
</feature>
<dbReference type="PANTHER" id="PTHR45982">
    <property type="entry name" value="REGULATOR OF CHROMOSOME CONDENSATION"/>
    <property type="match status" value="1"/>
</dbReference>
<evidence type="ECO:0000313" key="4">
    <source>
        <dbReference type="Proteomes" id="UP001501490"/>
    </source>
</evidence>
<sequence>MRRHGRNTWTSTVAIIALALGSAAIAEPASADPPATGSPAVHGTVVAWGGGSSAAALTPPAGLDDVVDVAASDVYDNPYDLAVSADGSVVGWGGAVHGEDRPPAGLDHVVDVETGAGFALALRDDGTVAAWGANTTGAVDVPAGLHAIAIAAGGYRGVSGSECGYALAVTTERTVVRWGAVGPNLGCYGDLGPALDPPAGLTDVVAVAAGERHALALRADGTVVGWGSDVVGQATPPPGLTGVVAISAGQDHSVAVKSDGSVVGWGVWGESGPPRAADIATTSSATGSDVFLRRDGSIAIYRGFGDFGTPPAGSDFVAVSAGDGHGLAIEAAPTDPALVGSSAVQPRVDANPAGTAEAFRSTAASSGAASVVRLYLDQSSTAREVIVGVYADAGRKPGRLLATGRTAAPAAGDWNAIGVDPVQVVAGQPYWLAVLTPAKSGMVRFRDLPDGAGGPTQTSAQTSLSSKAGLPPAWRSGTDFANAPASIYLATR</sequence>
<name>A0ABP6ZMG0_9ACTN</name>
<evidence type="ECO:0008006" key="5">
    <source>
        <dbReference type="Google" id="ProtNLM"/>
    </source>
</evidence>
<proteinExistence type="predicted"/>
<reference evidence="4" key="1">
    <citation type="journal article" date="2019" name="Int. J. Syst. Evol. Microbiol.">
        <title>The Global Catalogue of Microorganisms (GCM) 10K type strain sequencing project: providing services to taxonomists for standard genome sequencing and annotation.</title>
        <authorList>
            <consortium name="The Broad Institute Genomics Platform"/>
            <consortium name="The Broad Institute Genome Sequencing Center for Infectious Disease"/>
            <person name="Wu L."/>
            <person name="Ma J."/>
        </authorList>
    </citation>
    <scope>NUCLEOTIDE SEQUENCE [LARGE SCALE GENOMIC DNA]</scope>
    <source>
        <strain evidence="4">JCM 16929</strain>
    </source>
</reference>
<dbReference type="InterPro" id="IPR051553">
    <property type="entry name" value="Ran_GTPase-activating"/>
</dbReference>
<accession>A0ABP6ZMG0</accession>